<protein>
    <recommendedName>
        <fullName evidence="3">Gag-pol polyprotein</fullName>
    </recommendedName>
</protein>
<accession>A0A392RYF8</accession>
<comment type="caution">
    <text evidence="1">The sequence shown here is derived from an EMBL/GenBank/DDBJ whole genome shotgun (WGS) entry which is preliminary data.</text>
</comment>
<organism evidence="1 2">
    <name type="scientific">Trifolium medium</name>
    <dbReference type="NCBI Taxonomy" id="97028"/>
    <lineage>
        <taxon>Eukaryota</taxon>
        <taxon>Viridiplantae</taxon>
        <taxon>Streptophyta</taxon>
        <taxon>Embryophyta</taxon>
        <taxon>Tracheophyta</taxon>
        <taxon>Spermatophyta</taxon>
        <taxon>Magnoliopsida</taxon>
        <taxon>eudicotyledons</taxon>
        <taxon>Gunneridae</taxon>
        <taxon>Pentapetalae</taxon>
        <taxon>rosids</taxon>
        <taxon>fabids</taxon>
        <taxon>Fabales</taxon>
        <taxon>Fabaceae</taxon>
        <taxon>Papilionoideae</taxon>
        <taxon>50 kb inversion clade</taxon>
        <taxon>NPAAA clade</taxon>
        <taxon>Hologalegina</taxon>
        <taxon>IRL clade</taxon>
        <taxon>Trifolieae</taxon>
        <taxon>Trifolium</taxon>
    </lineage>
</organism>
<evidence type="ECO:0008006" key="3">
    <source>
        <dbReference type="Google" id="ProtNLM"/>
    </source>
</evidence>
<reference evidence="1 2" key="1">
    <citation type="journal article" date="2018" name="Front. Plant Sci.">
        <title>Red Clover (Trifolium pratense) and Zigzag Clover (T. medium) - A Picture of Genomic Similarities and Differences.</title>
        <authorList>
            <person name="Dluhosova J."/>
            <person name="Istvanek J."/>
            <person name="Nedelnik J."/>
            <person name="Repkova J."/>
        </authorList>
    </citation>
    <scope>NUCLEOTIDE SEQUENCE [LARGE SCALE GENOMIC DNA]</scope>
    <source>
        <strain evidence="2">cv. 10/8</strain>
        <tissue evidence="1">Leaf</tissue>
    </source>
</reference>
<keyword evidence="2" id="KW-1185">Reference proteome</keyword>
<evidence type="ECO:0000313" key="2">
    <source>
        <dbReference type="Proteomes" id="UP000265520"/>
    </source>
</evidence>
<evidence type="ECO:0000313" key="1">
    <source>
        <dbReference type="EMBL" id="MCI41114.1"/>
    </source>
</evidence>
<name>A0A392RYF8_9FABA</name>
<dbReference type="Proteomes" id="UP000265520">
    <property type="component" value="Unassembled WGS sequence"/>
</dbReference>
<dbReference type="EMBL" id="LXQA010288011">
    <property type="protein sequence ID" value="MCI41114.1"/>
    <property type="molecule type" value="Genomic_DNA"/>
</dbReference>
<dbReference type="AlphaFoldDB" id="A0A392RYF8"/>
<proteinExistence type="predicted"/>
<sequence length="60" mass="6645">MQGKQDSGSSADILYWEAFKTMQLSDEQLQPYSGTLVGFVGEQVEVMGHTTLLTTFGEKE</sequence>
<feature type="non-terminal residue" evidence="1">
    <location>
        <position position="60"/>
    </location>
</feature>